<gene>
    <name evidence="4" type="ORF">GUITHDRAFT_143103</name>
</gene>
<dbReference type="PANTHER" id="PTHR45672:SF3">
    <property type="entry name" value="THIOREDOXIN DOMAIN-CONTAINING PROTEIN 5"/>
    <property type="match status" value="1"/>
</dbReference>
<dbReference type="EMBL" id="JH993035">
    <property type="protein sequence ID" value="EKX39937.1"/>
    <property type="molecule type" value="Genomic_DNA"/>
</dbReference>
<sequence>MMGAGMSRRVEQCIESCLEPSIEVSDSLVPLVRPPQVLCLLALAQGSSVVTLDDNFDSETSDPSVAWFIKFYAPWCGHCNAMKADWENLAEIYSDSDVMKIGQVDCTSETGKGICERHGVHGYPTLKYKQPGGMWSMYMSGRGKEQLASFVEDEILPKCSLENKARCSKKDQNFMERIQTMSFEERKALEVELNKEIEDAKHAHTLIAQELESKYRESKEKADRLSKKIKFELSLLKHFGKG</sequence>
<dbReference type="GO" id="GO:0003756">
    <property type="term" value="F:protein disulfide isomerase activity"/>
    <property type="evidence" value="ECO:0007669"/>
    <property type="project" value="TreeGrafter"/>
</dbReference>
<dbReference type="KEGG" id="gtt:GUITHDRAFT_143103"/>
<keyword evidence="2" id="KW-0732">Signal</keyword>
<dbReference type="InterPro" id="IPR051063">
    <property type="entry name" value="PDI"/>
</dbReference>
<dbReference type="OMA" id="ESHRAMQ"/>
<dbReference type="GO" id="GO:0006457">
    <property type="term" value="P:protein folding"/>
    <property type="evidence" value="ECO:0007669"/>
    <property type="project" value="TreeGrafter"/>
</dbReference>
<accession>L1IV17</accession>
<keyword evidence="6" id="KW-1185">Reference proteome</keyword>
<dbReference type="PROSITE" id="PS51352">
    <property type="entry name" value="THIOREDOXIN_2"/>
    <property type="match status" value="1"/>
</dbReference>
<dbReference type="PANTHER" id="PTHR45672">
    <property type="entry name" value="PROTEIN DISULFIDE-ISOMERASE C17H9.14C-RELATED"/>
    <property type="match status" value="1"/>
</dbReference>
<reference evidence="4 6" key="1">
    <citation type="journal article" date="2012" name="Nature">
        <title>Algal genomes reveal evolutionary mosaicism and the fate of nucleomorphs.</title>
        <authorList>
            <consortium name="DOE Joint Genome Institute"/>
            <person name="Curtis B.A."/>
            <person name="Tanifuji G."/>
            <person name="Burki F."/>
            <person name="Gruber A."/>
            <person name="Irimia M."/>
            <person name="Maruyama S."/>
            <person name="Arias M.C."/>
            <person name="Ball S.G."/>
            <person name="Gile G.H."/>
            <person name="Hirakawa Y."/>
            <person name="Hopkins J.F."/>
            <person name="Kuo A."/>
            <person name="Rensing S.A."/>
            <person name="Schmutz J."/>
            <person name="Symeonidi A."/>
            <person name="Elias M."/>
            <person name="Eveleigh R.J."/>
            <person name="Herman E.K."/>
            <person name="Klute M.J."/>
            <person name="Nakayama T."/>
            <person name="Obornik M."/>
            <person name="Reyes-Prieto A."/>
            <person name="Armbrust E.V."/>
            <person name="Aves S.J."/>
            <person name="Beiko R.G."/>
            <person name="Coutinho P."/>
            <person name="Dacks J.B."/>
            <person name="Durnford D.G."/>
            <person name="Fast N.M."/>
            <person name="Green B.R."/>
            <person name="Grisdale C.J."/>
            <person name="Hempel F."/>
            <person name="Henrissat B."/>
            <person name="Hoppner M.P."/>
            <person name="Ishida K."/>
            <person name="Kim E."/>
            <person name="Koreny L."/>
            <person name="Kroth P.G."/>
            <person name="Liu Y."/>
            <person name="Malik S.B."/>
            <person name="Maier U.G."/>
            <person name="McRose D."/>
            <person name="Mock T."/>
            <person name="Neilson J.A."/>
            <person name="Onodera N.T."/>
            <person name="Poole A.M."/>
            <person name="Pritham E.J."/>
            <person name="Richards T.A."/>
            <person name="Rocap G."/>
            <person name="Roy S.W."/>
            <person name="Sarai C."/>
            <person name="Schaack S."/>
            <person name="Shirato S."/>
            <person name="Slamovits C.H."/>
            <person name="Spencer D.F."/>
            <person name="Suzuki S."/>
            <person name="Worden A.Z."/>
            <person name="Zauner S."/>
            <person name="Barry K."/>
            <person name="Bell C."/>
            <person name="Bharti A.K."/>
            <person name="Crow J.A."/>
            <person name="Grimwood J."/>
            <person name="Kramer R."/>
            <person name="Lindquist E."/>
            <person name="Lucas S."/>
            <person name="Salamov A."/>
            <person name="McFadden G.I."/>
            <person name="Lane C.E."/>
            <person name="Keeling P.J."/>
            <person name="Gray M.W."/>
            <person name="Grigoriev I.V."/>
            <person name="Archibald J.M."/>
        </authorList>
    </citation>
    <scope>NUCLEOTIDE SEQUENCE</scope>
    <source>
        <strain evidence="4 6">CCMP2712</strain>
    </source>
</reference>
<feature type="domain" description="Thioredoxin" evidence="3">
    <location>
        <begin position="27"/>
        <end position="156"/>
    </location>
</feature>
<dbReference type="GO" id="GO:0005783">
    <property type="term" value="C:endoplasmic reticulum"/>
    <property type="evidence" value="ECO:0007669"/>
    <property type="project" value="TreeGrafter"/>
</dbReference>
<dbReference type="HOGENOM" id="CLU_090389_4_0_1"/>
<dbReference type="eggNOG" id="KOG0191">
    <property type="taxonomic scope" value="Eukaryota"/>
</dbReference>
<dbReference type="InterPro" id="IPR036249">
    <property type="entry name" value="Thioredoxin-like_sf"/>
</dbReference>
<dbReference type="SUPFAM" id="SSF52833">
    <property type="entry name" value="Thioredoxin-like"/>
    <property type="match status" value="1"/>
</dbReference>
<organism evidence="4">
    <name type="scientific">Guillardia theta (strain CCMP2712)</name>
    <name type="common">Cryptophyte</name>
    <dbReference type="NCBI Taxonomy" id="905079"/>
    <lineage>
        <taxon>Eukaryota</taxon>
        <taxon>Cryptophyceae</taxon>
        <taxon>Pyrenomonadales</taxon>
        <taxon>Geminigeraceae</taxon>
        <taxon>Guillardia</taxon>
    </lineage>
</organism>
<dbReference type="GeneID" id="17296700"/>
<dbReference type="AlphaFoldDB" id="L1IV17"/>
<protein>
    <recommendedName>
        <fullName evidence="3">Thioredoxin domain-containing protein</fullName>
    </recommendedName>
</protein>
<dbReference type="RefSeq" id="XP_005826917.1">
    <property type="nucleotide sequence ID" value="XM_005826860.1"/>
</dbReference>
<dbReference type="InterPro" id="IPR017937">
    <property type="entry name" value="Thioredoxin_CS"/>
</dbReference>
<evidence type="ECO:0000313" key="4">
    <source>
        <dbReference type="EMBL" id="EKX39937.1"/>
    </source>
</evidence>
<dbReference type="CDD" id="cd02961">
    <property type="entry name" value="PDI_a_family"/>
    <property type="match status" value="1"/>
</dbReference>
<dbReference type="EnsemblProtists" id="EKX39937">
    <property type="protein sequence ID" value="EKX39937"/>
    <property type="gene ID" value="GUITHDRAFT_143103"/>
</dbReference>
<dbReference type="STRING" id="905079.L1IV17"/>
<comment type="similarity">
    <text evidence="1">Belongs to the protein disulfide isomerase family.</text>
</comment>
<proteinExistence type="inferred from homology"/>
<evidence type="ECO:0000256" key="1">
    <source>
        <dbReference type="ARBA" id="ARBA00006347"/>
    </source>
</evidence>
<dbReference type="Pfam" id="PF00085">
    <property type="entry name" value="Thioredoxin"/>
    <property type="match status" value="1"/>
</dbReference>
<name>L1IV17_GUITC</name>
<evidence type="ECO:0000259" key="3">
    <source>
        <dbReference type="PROSITE" id="PS51352"/>
    </source>
</evidence>
<dbReference type="PaxDb" id="55529-EKX39937"/>
<evidence type="ECO:0000313" key="6">
    <source>
        <dbReference type="Proteomes" id="UP000011087"/>
    </source>
</evidence>
<evidence type="ECO:0000256" key="2">
    <source>
        <dbReference type="ARBA" id="ARBA00022729"/>
    </source>
</evidence>
<dbReference type="Proteomes" id="UP000011087">
    <property type="component" value="Unassembled WGS sequence"/>
</dbReference>
<evidence type="ECO:0000313" key="5">
    <source>
        <dbReference type="EnsemblProtists" id="EKX39937"/>
    </source>
</evidence>
<reference evidence="6" key="2">
    <citation type="submission" date="2012-11" db="EMBL/GenBank/DDBJ databases">
        <authorList>
            <person name="Kuo A."/>
            <person name="Curtis B.A."/>
            <person name="Tanifuji G."/>
            <person name="Burki F."/>
            <person name="Gruber A."/>
            <person name="Irimia M."/>
            <person name="Maruyama S."/>
            <person name="Arias M.C."/>
            <person name="Ball S.G."/>
            <person name="Gile G.H."/>
            <person name="Hirakawa Y."/>
            <person name="Hopkins J.F."/>
            <person name="Rensing S.A."/>
            <person name="Schmutz J."/>
            <person name="Symeonidi A."/>
            <person name="Elias M."/>
            <person name="Eveleigh R.J."/>
            <person name="Herman E.K."/>
            <person name="Klute M.J."/>
            <person name="Nakayama T."/>
            <person name="Obornik M."/>
            <person name="Reyes-Prieto A."/>
            <person name="Armbrust E.V."/>
            <person name="Aves S.J."/>
            <person name="Beiko R.G."/>
            <person name="Coutinho P."/>
            <person name="Dacks J.B."/>
            <person name="Durnford D.G."/>
            <person name="Fast N.M."/>
            <person name="Green B.R."/>
            <person name="Grisdale C."/>
            <person name="Hempe F."/>
            <person name="Henrissat B."/>
            <person name="Hoppner M.P."/>
            <person name="Ishida K.-I."/>
            <person name="Kim E."/>
            <person name="Koreny L."/>
            <person name="Kroth P.G."/>
            <person name="Liu Y."/>
            <person name="Malik S.-B."/>
            <person name="Maier U.G."/>
            <person name="McRose D."/>
            <person name="Mock T."/>
            <person name="Neilson J.A."/>
            <person name="Onodera N.T."/>
            <person name="Poole A.M."/>
            <person name="Pritham E.J."/>
            <person name="Richards T.A."/>
            <person name="Rocap G."/>
            <person name="Roy S.W."/>
            <person name="Sarai C."/>
            <person name="Schaack S."/>
            <person name="Shirato S."/>
            <person name="Slamovits C.H."/>
            <person name="Spencer D.F."/>
            <person name="Suzuki S."/>
            <person name="Worden A.Z."/>
            <person name="Zauner S."/>
            <person name="Barry K."/>
            <person name="Bell C."/>
            <person name="Bharti A.K."/>
            <person name="Crow J.A."/>
            <person name="Grimwood J."/>
            <person name="Kramer R."/>
            <person name="Lindquist E."/>
            <person name="Lucas S."/>
            <person name="Salamov A."/>
            <person name="McFadden G.I."/>
            <person name="Lane C.E."/>
            <person name="Keeling P.J."/>
            <person name="Gray M.W."/>
            <person name="Grigoriev I.V."/>
            <person name="Archibald J.M."/>
        </authorList>
    </citation>
    <scope>NUCLEOTIDE SEQUENCE</scope>
    <source>
        <strain evidence="6">CCMP2712</strain>
    </source>
</reference>
<dbReference type="InterPro" id="IPR013766">
    <property type="entry name" value="Thioredoxin_domain"/>
</dbReference>
<reference evidence="5" key="3">
    <citation type="submission" date="2016-03" db="UniProtKB">
        <authorList>
            <consortium name="EnsemblProtists"/>
        </authorList>
    </citation>
    <scope>IDENTIFICATION</scope>
</reference>
<dbReference type="Gene3D" id="3.40.30.10">
    <property type="entry name" value="Glutaredoxin"/>
    <property type="match status" value="1"/>
</dbReference>
<dbReference type="PROSITE" id="PS00194">
    <property type="entry name" value="THIOREDOXIN_1"/>
    <property type="match status" value="1"/>
</dbReference>
<dbReference type="OrthoDB" id="72053at2759"/>